<keyword evidence="3" id="KW-1015">Disulfide bond</keyword>
<reference evidence="7 8" key="1">
    <citation type="submission" date="2020-03" db="EMBL/GenBank/DDBJ databases">
        <title>Sphingomonas sp. nov., isolated from fish.</title>
        <authorList>
            <person name="Hyun D.-W."/>
            <person name="Bae J.-W."/>
        </authorList>
    </citation>
    <scope>NUCLEOTIDE SEQUENCE [LARGE SCALE GENOMIC DNA]</scope>
    <source>
        <strain evidence="7 8">HDW15B</strain>
    </source>
</reference>
<dbReference type="Proteomes" id="UP000503222">
    <property type="component" value="Chromosome"/>
</dbReference>
<dbReference type="SUPFAM" id="SSF52833">
    <property type="entry name" value="Thioredoxin-like"/>
    <property type="match status" value="1"/>
</dbReference>
<proteinExistence type="predicted"/>
<keyword evidence="5" id="KW-0472">Membrane</keyword>
<keyword evidence="8" id="KW-1185">Reference proteome</keyword>
<organism evidence="7 8">
    <name type="scientific">Sphingomonas piscis</name>
    <dbReference type="NCBI Taxonomy" id="2714943"/>
    <lineage>
        <taxon>Bacteria</taxon>
        <taxon>Pseudomonadati</taxon>
        <taxon>Pseudomonadota</taxon>
        <taxon>Alphaproteobacteria</taxon>
        <taxon>Sphingomonadales</taxon>
        <taxon>Sphingomonadaceae</taxon>
        <taxon>Sphingomonas</taxon>
    </lineage>
</organism>
<evidence type="ECO:0000313" key="8">
    <source>
        <dbReference type="Proteomes" id="UP000503222"/>
    </source>
</evidence>
<feature type="domain" description="Thioredoxin" evidence="6">
    <location>
        <begin position="42"/>
        <end position="235"/>
    </location>
</feature>
<keyword evidence="2" id="KW-0560">Oxidoreductase</keyword>
<dbReference type="AlphaFoldDB" id="A0A6G7YRH8"/>
<sequence length="238" mass="25386">MSEHKGRSPWVPGIVGGVLGSVLTAGLLVVAAPQWLGPRLVREALVEQPDILVQASDALRDRQYEPVLTAYRQPLETAFASSWKGSAKPDVTLVEFFDYACTYCKASNPDIERLIAEDKGLRVVYREFPILGQASLDAAKVSLAASRAGRFAQFHDALYAAGRPGPETIALAARAAGIPDAAAADPAAEAELKRNYQMAQQLGANATPLFIIGNKVLNGAVGYDALKEAIAAARRTKQ</sequence>
<dbReference type="PROSITE" id="PS51352">
    <property type="entry name" value="THIOREDOXIN_2"/>
    <property type="match status" value="1"/>
</dbReference>
<evidence type="ECO:0000256" key="2">
    <source>
        <dbReference type="ARBA" id="ARBA00023002"/>
    </source>
</evidence>
<dbReference type="InterPro" id="IPR001853">
    <property type="entry name" value="DSBA-like_thioredoxin_dom"/>
</dbReference>
<evidence type="ECO:0000256" key="5">
    <source>
        <dbReference type="SAM" id="Phobius"/>
    </source>
</evidence>
<dbReference type="PANTHER" id="PTHR13887:SF14">
    <property type="entry name" value="DISULFIDE BOND FORMATION PROTEIN D"/>
    <property type="match status" value="1"/>
</dbReference>
<dbReference type="GO" id="GO:0016491">
    <property type="term" value="F:oxidoreductase activity"/>
    <property type="evidence" value="ECO:0007669"/>
    <property type="project" value="UniProtKB-KW"/>
</dbReference>
<dbReference type="Pfam" id="PF01323">
    <property type="entry name" value="DSBA"/>
    <property type="match status" value="1"/>
</dbReference>
<evidence type="ECO:0000259" key="6">
    <source>
        <dbReference type="PROSITE" id="PS51352"/>
    </source>
</evidence>
<name>A0A6G7YRH8_9SPHN</name>
<keyword evidence="1" id="KW-0732">Signal</keyword>
<dbReference type="InterPro" id="IPR013766">
    <property type="entry name" value="Thioredoxin_domain"/>
</dbReference>
<evidence type="ECO:0000256" key="4">
    <source>
        <dbReference type="ARBA" id="ARBA00023284"/>
    </source>
</evidence>
<dbReference type="EMBL" id="CP049869">
    <property type="protein sequence ID" value="QIK79343.1"/>
    <property type="molecule type" value="Genomic_DNA"/>
</dbReference>
<evidence type="ECO:0000256" key="3">
    <source>
        <dbReference type="ARBA" id="ARBA00023157"/>
    </source>
</evidence>
<keyword evidence="5" id="KW-1133">Transmembrane helix</keyword>
<keyword evidence="5" id="KW-0812">Transmembrane</keyword>
<evidence type="ECO:0000313" key="7">
    <source>
        <dbReference type="EMBL" id="QIK79343.1"/>
    </source>
</evidence>
<dbReference type="CDD" id="cd03023">
    <property type="entry name" value="DsbA_Com1_like"/>
    <property type="match status" value="1"/>
</dbReference>
<keyword evidence="4" id="KW-0676">Redox-active center</keyword>
<dbReference type="RefSeq" id="WP_166411731.1">
    <property type="nucleotide sequence ID" value="NZ_CP049869.1"/>
</dbReference>
<gene>
    <name evidence="7" type="ORF">G7077_10950</name>
</gene>
<dbReference type="KEGG" id="spii:G7077_10950"/>
<accession>A0A6G7YRH8</accession>
<feature type="transmembrane region" description="Helical" evidence="5">
    <location>
        <begin position="12"/>
        <end position="32"/>
    </location>
</feature>
<evidence type="ECO:0000256" key="1">
    <source>
        <dbReference type="ARBA" id="ARBA00022729"/>
    </source>
</evidence>
<dbReference type="Gene3D" id="3.40.30.10">
    <property type="entry name" value="Glutaredoxin"/>
    <property type="match status" value="1"/>
</dbReference>
<dbReference type="PANTHER" id="PTHR13887">
    <property type="entry name" value="GLUTATHIONE S-TRANSFERASE KAPPA"/>
    <property type="match status" value="1"/>
</dbReference>
<protein>
    <submittedName>
        <fullName evidence="7">DsbA family protein</fullName>
    </submittedName>
</protein>
<dbReference type="InterPro" id="IPR036249">
    <property type="entry name" value="Thioredoxin-like_sf"/>
</dbReference>